<keyword evidence="3" id="KW-0472">Membrane</keyword>
<keyword evidence="3" id="KW-1133">Transmembrane helix</keyword>
<dbReference type="EMBL" id="FNNU01000005">
    <property type="protein sequence ID" value="SDX67522.1"/>
    <property type="molecule type" value="Genomic_DNA"/>
</dbReference>
<evidence type="ECO:0000313" key="4">
    <source>
        <dbReference type="EMBL" id="SDX67522.1"/>
    </source>
</evidence>
<protein>
    <submittedName>
        <fullName evidence="4">Uncharacterized protein</fullName>
    </submittedName>
</protein>
<evidence type="ECO:0000256" key="3">
    <source>
        <dbReference type="SAM" id="Phobius"/>
    </source>
</evidence>
<evidence type="ECO:0000256" key="1">
    <source>
        <dbReference type="SAM" id="Coils"/>
    </source>
</evidence>
<dbReference type="RefSeq" id="WP_090230907.1">
    <property type="nucleotide sequence ID" value="NZ_FNNU01000005.1"/>
</dbReference>
<feature type="coiled-coil region" evidence="1">
    <location>
        <begin position="129"/>
        <end position="190"/>
    </location>
</feature>
<feature type="transmembrane region" description="Helical" evidence="3">
    <location>
        <begin position="12"/>
        <end position="35"/>
    </location>
</feature>
<sequence length="320" mass="34272">MHHLQRHHRWALLAMVAALASVTATSVALAIAALIENAMLAVLFASAAVVLDLFKYIAWPLALGLLAARRTICALLMMACALALGGVSGWASYDRLYSSIITSRAEYQARHEQRKADLVEQRDADAARIEQLDTDAAAVHQQANALRERGMVSRALELETAAMARIDAERERAQVRRDSASQELTTLLARPAKAAGLPLELATLLCAGFAAALEVVPALILAALRSTPVAERSPLAVTENRKQAGERQQERTETDTETAVAQVLPPELQQLIAEAQSGAKVAVRQVAKELQIGSSKATRLLQQAAELGLLHKTAGGYVAA</sequence>
<name>A0A1H3DLX7_9PSED</name>
<evidence type="ECO:0000313" key="5">
    <source>
        <dbReference type="Proteomes" id="UP000243778"/>
    </source>
</evidence>
<keyword evidence="1" id="KW-0175">Coiled coil</keyword>
<dbReference type="OrthoDB" id="6893811at2"/>
<feature type="transmembrane region" description="Helical" evidence="3">
    <location>
        <begin position="41"/>
        <end position="66"/>
    </location>
</feature>
<evidence type="ECO:0000256" key="2">
    <source>
        <dbReference type="SAM" id="MobiDB-lite"/>
    </source>
</evidence>
<reference evidence="5" key="1">
    <citation type="submission" date="2016-10" db="EMBL/GenBank/DDBJ databases">
        <authorList>
            <person name="Varghese N."/>
            <person name="Submissions S."/>
        </authorList>
    </citation>
    <scope>NUCLEOTIDE SEQUENCE [LARGE SCALE GENOMIC DNA]</scope>
    <source>
        <strain evidence="5">NRRL B-59562</strain>
    </source>
</reference>
<feature type="transmembrane region" description="Helical" evidence="3">
    <location>
        <begin position="73"/>
        <end position="93"/>
    </location>
</feature>
<feature type="region of interest" description="Disordered" evidence="2">
    <location>
        <begin position="233"/>
        <end position="257"/>
    </location>
</feature>
<accession>A0A1H3DLX7</accession>
<keyword evidence="3" id="KW-0812">Transmembrane</keyword>
<gene>
    <name evidence="4" type="ORF">SAMN05216287_3482</name>
</gene>
<dbReference type="AlphaFoldDB" id="A0A1H3DLX7"/>
<dbReference type="Proteomes" id="UP000243778">
    <property type="component" value="Unassembled WGS sequence"/>
</dbReference>
<dbReference type="STRING" id="1007099.SAMN05216287_3482"/>
<organism evidence="4 5">
    <name type="scientific">Pseudomonas kuykendallii</name>
    <dbReference type="NCBI Taxonomy" id="1007099"/>
    <lineage>
        <taxon>Bacteria</taxon>
        <taxon>Pseudomonadati</taxon>
        <taxon>Pseudomonadota</taxon>
        <taxon>Gammaproteobacteria</taxon>
        <taxon>Pseudomonadales</taxon>
        <taxon>Pseudomonadaceae</taxon>
        <taxon>Pseudomonas</taxon>
    </lineage>
</organism>
<feature type="compositionally biased region" description="Basic and acidic residues" evidence="2">
    <location>
        <begin position="239"/>
        <end position="254"/>
    </location>
</feature>
<proteinExistence type="predicted"/>
<keyword evidence="5" id="KW-1185">Reference proteome</keyword>